<dbReference type="OrthoDB" id="524060at2759"/>
<evidence type="ECO:0000313" key="2">
    <source>
        <dbReference type="EMBL" id="KAG2491557.1"/>
    </source>
</evidence>
<feature type="domain" description="Ysc84 actin-binding" evidence="1">
    <location>
        <begin position="85"/>
        <end position="208"/>
    </location>
</feature>
<reference evidence="2" key="1">
    <citation type="journal article" date="2020" name="bioRxiv">
        <title>Comparative genomics of Chlamydomonas.</title>
        <authorList>
            <person name="Craig R.J."/>
            <person name="Hasan A.R."/>
            <person name="Ness R.W."/>
            <person name="Keightley P.D."/>
        </authorList>
    </citation>
    <scope>NUCLEOTIDE SEQUENCE</scope>
    <source>
        <strain evidence="2">CCAP 11/70</strain>
    </source>
</reference>
<gene>
    <name evidence="2" type="ORF">HYH03_010126</name>
</gene>
<dbReference type="GO" id="GO:0035091">
    <property type="term" value="F:phosphatidylinositol binding"/>
    <property type="evidence" value="ECO:0007669"/>
    <property type="project" value="TreeGrafter"/>
</dbReference>
<evidence type="ECO:0000259" key="1">
    <source>
        <dbReference type="Pfam" id="PF04366"/>
    </source>
</evidence>
<proteinExistence type="predicted"/>
<dbReference type="AlphaFoldDB" id="A0A835XXQ0"/>
<dbReference type="InterPro" id="IPR051702">
    <property type="entry name" value="SH3_domain_YSC84-like"/>
</dbReference>
<dbReference type="EMBL" id="JAEHOE010000052">
    <property type="protein sequence ID" value="KAG2491557.1"/>
    <property type="molecule type" value="Genomic_DNA"/>
</dbReference>
<dbReference type="Pfam" id="PF04366">
    <property type="entry name" value="Ysc84"/>
    <property type="match status" value="1"/>
</dbReference>
<keyword evidence="3" id="KW-1185">Reference proteome</keyword>
<dbReference type="PANTHER" id="PTHR15629:SF2">
    <property type="entry name" value="SH3 DOMAIN-CONTAINING YSC84-LIKE PROTEIN 1"/>
    <property type="match status" value="1"/>
</dbReference>
<name>A0A835XXQ0_9CHLO</name>
<dbReference type="Proteomes" id="UP000612055">
    <property type="component" value="Unassembled WGS sequence"/>
</dbReference>
<comment type="caution">
    <text evidence="2">The sequence shown here is derived from an EMBL/GenBank/DDBJ whole genome shotgun (WGS) entry which is preliminary data.</text>
</comment>
<dbReference type="InterPro" id="IPR007461">
    <property type="entry name" value="Ysc84_actin-binding"/>
</dbReference>
<dbReference type="PANTHER" id="PTHR15629">
    <property type="entry name" value="SH3YL1 PROTEIN"/>
    <property type="match status" value="1"/>
</dbReference>
<sequence length="229" mass="24433">MLTASRECLSEAHKVLVTMRESVDKRHMAFPPDSLKGLTGLVLVHSKKGAVGLGYETGQGVAVNVGYNEDGSIHFSGPVPLKMTKLSVGASIGFNIIYTLMAVQTRAQLQQLITSPGAIVGKDINITAFIPYQHASQTAVNVNAAGGGMPPDMNNMIKVVSVSDSYMLTDFSLYGGSMTVDRDLMEDMYGRSVLPMDVLDGSIPAPVTLVDEMAELAGAFKDLLHTRPT</sequence>
<protein>
    <recommendedName>
        <fullName evidence="1">Ysc84 actin-binding domain-containing protein</fullName>
    </recommendedName>
</protein>
<evidence type="ECO:0000313" key="3">
    <source>
        <dbReference type="Proteomes" id="UP000612055"/>
    </source>
</evidence>
<accession>A0A835XXQ0</accession>
<organism evidence="2 3">
    <name type="scientific">Edaphochlamys debaryana</name>
    <dbReference type="NCBI Taxonomy" id="47281"/>
    <lineage>
        <taxon>Eukaryota</taxon>
        <taxon>Viridiplantae</taxon>
        <taxon>Chlorophyta</taxon>
        <taxon>core chlorophytes</taxon>
        <taxon>Chlorophyceae</taxon>
        <taxon>CS clade</taxon>
        <taxon>Chlamydomonadales</taxon>
        <taxon>Chlamydomonadales incertae sedis</taxon>
        <taxon>Edaphochlamys</taxon>
    </lineage>
</organism>